<dbReference type="InterPro" id="IPR022998">
    <property type="entry name" value="ThiamineP_synth_TenI"/>
</dbReference>
<name>A0A9W6IV34_9HYPH</name>
<protein>
    <recommendedName>
        <fullName evidence="2">Thiamine phosphate synthase/TenI domain-containing protein</fullName>
    </recommendedName>
</protein>
<proteinExistence type="predicted"/>
<evidence type="ECO:0000256" key="1">
    <source>
        <dbReference type="SAM" id="MobiDB-lite"/>
    </source>
</evidence>
<feature type="domain" description="Thiamine phosphate synthase/TenI" evidence="2">
    <location>
        <begin position="35"/>
        <end position="212"/>
    </location>
</feature>
<dbReference type="Gene3D" id="3.20.20.70">
    <property type="entry name" value="Aldolase class I"/>
    <property type="match status" value="1"/>
</dbReference>
<dbReference type="InterPro" id="IPR013785">
    <property type="entry name" value="Aldolase_TIM"/>
</dbReference>
<dbReference type="EMBL" id="BSFF01000003">
    <property type="protein sequence ID" value="GLK56753.1"/>
    <property type="molecule type" value="Genomic_DNA"/>
</dbReference>
<organism evidence="3 4">
    <name type="scientific">Methylopila capsulata</name>
    <dbReference type="NCBI Taxonomy" id="61654"/>
    <lineage>
        <taxon>Bacteria</taxon>
        <taxon>Pseudomonadati</taxon>
        <taxon>Pseudomonadota</taxon>
        <taxon>Alphaproteobacteria</taxon>
        <taxon>Hyphomicrobiales</taxon>
        <taxon>Methylopilaceae</taxon>
        <taxon>Methylopila</taxon>
    </lineage>
</organism>
<dbReference type="InterPro" id="IPR036206">
    <property type="entry name" value="ThiamineP_synth_sf"/>
</dbReference>
<evidence type="ECO:0000313" key="4">
    <source>
        <dbReference type="Proteomes" id="UP001143400"/>
    </source>
</evidence>
<dbReference type="CDD" id="cd00564">
    <property type="entry name" value="TMP_TenI"/>
    <property type="match status" value="1"/>
</dbReference>
<evidence type="ECO:0000313" key="3">
    <source>
        <dbReference type="EMBL" id="GLK56753.1"/>
    </source>
</evidence>
<dbReference type="Proteomes" id="UP001143400">
    <property type="component" value="Unassembled WGS sequence"/>
</dbReference>
<evidence type="ECO:0000259" key="2">
    <source>
        <dbReference type="Pfam" id="PF02581"/>
    </source>
</evidence>
<gene>
    <name evidence="3" type="ORF">GCM10008170_27720</name>
</gene>
<dbReference type="GO" id="GO:0009228">
    <property type="term" value="P:thiamine biosynthetic process"/>
    <property type="evidence" value="ECO:0007669"/>
    <property type="project" value="UniProtKB-KW"/>
</dbReference>
<feature type="region of interest" description="Disordered" evidence="1">
    <location>
        <begin position="1"/>
        <end position="26"/>
    </location>
</feature>
<comment type="caution">
    <text evidence="3">The sequence shown here is derived from an EMBL/GenBank/DDBJ whole genome shotgun (WGS) entry which is preliminary data.</text>
</comment>
<sequence length="239" mass="24560">MTTPRPAFATLGRETASTPFPARPSPMTLPHRTRLMLVTPELAETEAFAPVFAAALAAGDVAAVVVRLAAADDRTRIARAKPLIATAQEAGAAVLLAGDGVEDIIGKAGADGVHLVSSALLPDMVERFSPEKIVGFAAPRSRDAAMEAGEAGVDYLLIGLDGAEPWDAETTRDRTEWWAEIFEVPCAGFAATIDDVAAIAAAGAEFVALGDAVWRHVDGPAAGVAAAGAQITLGRAPTP</sequence>
<reference evidence="3" key="1">
    <citation type="journal article" date="2014" name="Int. J. Syst. Evol. Microbiol.">
        <title>Complete genome sequence of Corynebacterium casei LMG S-19264T (=DSM 44701T), isolated from a smear-ripened cheese.</title>
        <authorList>
            <consortium name="US DOE Joint Genome Institute (JGI-PGF)"/>
            <person name="Walter F."/>
            <person name="Albersmeier A."/>
            <person name="Kalinowski J."/>
            <person name="Ruckert C."/>
        </authorList>
    </citation>
    <scope>NUCLEOTIDE SEQUENCE</scope>
    <source>
        <strain evidence="3">VKM B-1606</strain>
    </source>
</reference>
<reference evidence="3" key="2">
    <citation type="submission" date="2023-01" db="EMBL/GenBank/DDBJ databases">
        <authorList>
            <person name="Sun Q."/>
            <person name="Evtushenko L."/>
        </authorList>
    </citation>
    <scope>NUCLEOTIDE SEQUENCE</scope>
    <source>
        <strain evidence="3">VKM B-1606</strain>
    </source>
</reference>
<dbReference type="Pfam" id="PF02581">
    <property type="entry name" value="TMP-TENI"/>
    <property type="match status" value="1"/>
</dbReference>
<dbReference type="SUPFAM" id="SSF51391">
    <property type="entry name" value="Thiamin phosphate synthase"/>
    <property type="match status" value="1"/>
</dbReference>
<dbReference type="AlphaFoldDB" id="A0A9W6IV34"/>
<accession>A0A9W6IV34</accession>